<dbReference type="Proteomes" id="UP000593802">
    <property type="component" value="Chromosome"/>
</dbReference>
<dbReference type="RefSeq" id="WP_200760646.1">
    <property type="nucleotide sequence ID" value="NZ_AP023366.1"/>
</dbReference>
<feature type="compositionally biased region" description="Polar residues" evidence="1">
    <location>
        <begin position="84"/>
        <end position="95"/>
    </location>
</feature>
<accession>A0A7I8D9A5</accession>
<dbReference type="Pfam" id="PF10803">
    <property type="entry name" value="GerPB"/>
    <property type="match status" value="1"/>
</dbReference>
<evidence type="ECO:0000256" key="1">
    <source>
        <dbReference type="SAM" id="MobiDB-lite"/>
    </source>
</evidence>
<protein>
    <submittedName>
        <fullName evidence="2">Uncharacterized protein</fullName>
    </submittedName>
</protein>
<evidence type="ECO:0000313" key="2">
    <source>
        <dbReference type="EMBL" id="BCJ86665.1"/>
    </source>
</evidence>
<name>A0A7I8D9A5_9BACL</name>
<feature type="region of interest" description="Disordered" evidence="1">
    <location>
        <begin position="80"/>
        <end position="101"/>
    </location>
</feature>
<evidence type="ECO:0000313" key="3">
    <source>
        <dbReference type="Proteomes" id="UP000593802"/>
    </source>
</evidence>
<keyword evidence="3" id="KW-1185">Reference proteome</keyword>
<dbReference type="AlphaFoldDB" id="A0A7I8D9A5"/>
<sequence>MKIVQNIHIGHLTINTVGTASVVQIGSSGLIRMYAESYDITEAPPVLPAPVVPTLPAVEGPVPTAPSPADVIVQVPEGMATEETPPNGNFFTSPPASGPVF</sequence>
<reference evidence="2 3" key="1">
    <citation type="submission" date="2020-08" db="EMBL/GenBank/DDBJ databases">
        <title>Complete Genome Sequence of Effusibacillus dendaii Strain skT53, Isolated from Farmland soil.</title>
        <authorList>
            <person name="Konishi T."/>
            <person name="Kawasaki H."/>
        </authorList>
    </citation>
    <scope>NUCLEOTIDE SEQUENCE [LARGE SCALE GENOMIC DNA]</scope>
    <source>
        <strain evidence="3">skT53</strain>
    </source>
</reference>
<dbReference type="EMBL" id="AP023366">
    <property type="protein sequence ID" value="BCJ86665.1"/>
    <property type="molecule type" value="Genomic_DNA"/>
</dbReference>
<dbReference type="KEGG" id="eff:skT53_16500"/>
<proteinExistence type="predicted"/>
<gene>
    <name evidence="2" type="ORF">skT53_16500</name>
</gene>
<organism evidence="2 3">
    <name type="scientific">Effusibacillus dendaii</name>
    <dbReference type="NCBI Taxonomy" id="2743772"/>
    <lineage>
        <taxon>Bacteria</taxon>
        <taxon>Bacillati</taxon>
        <taxon>Bacillota</taxon>
        <taxon>Bacilli</taxon>
        <taxon>Bacillales</taxon>
        <taxon>Alicyclobacillaceae</taxon>
        <taxon>Effusibacillus</taxon>
    </lineage>
</organism>
<dbReference type="InterPro" id="IPR024255">
    <property type="entry name" value="GerPB"/>
</dbReference>